<dbReference type="Proteomes" id="UP001314170">
    <property type="component" value="Unassembled WGS sequence"/>
</dbReference>
<evidence type="ECO:0000313" key="1">
    <source>
        <dbReference type="EMBL" id="CAK7328641.1"/>
    </source>
</evidence>
<dbReference type="AlphaFoldDB" id="A0AAV1R8J9"/>
<organism evidence="1 2">
    <name type="scientific">Dovyalis caffra</name>
    <dbReference type="NCBI Taxonomy" id="77055"/>
    <lineage>
        <taxon>Eukaryota</taxon>
        <taxon>Viridiplantae</taxon>
        <taxon>Streptophyta</taxon>
        <taxon>Embryophyta</taxon>
        <taxon>Tracheophyta</taxon>
        <taxon>Spermatophyta</taxon>
        <taxon>Magnoliopsida</taxon>
        <taxon>eudicotyledons</taxon>
        <taxon>Gunneridae</taxon>
        <taxon>Pentapetalae</taxon>
        <taxon>rosids</taxon>
        <taxon>fabids</taxon>
        <taxon>Malpighiales</taxon>
        <taxon>Salicaceae</taxon>
        <taxon>Flacourtieae</taxon>
        <taxon>Dovyalis</taxon>
    </lineage>
</organism>
<name>A0AAV1R8J9_9ROSI</name>
<accession>A0AAV1R8J9</accession>
<dbReference type="EMBL" id="CAWUPB010000903">
    <property type="protein sequence ID" value="CAK7328641.1"/>
    <property type="molecule type" value="Genomic_DNA"/>
</dbReference>
<evidence type="ECO:0000313" key="2">
    <source>
        <dbReference type="Proteomes" id="UP001314170"/>
    </source>
</evidence>
<keyword evidence="2" id="KW-1185">Reference proteome</keyword>
<sequence length="52" mass="5466">MKESAWKALDRVMALLRSGAGVVEGIGTALVHDSAAIESVEFAPIVDKRKAA</sequence>
<comment type="caution">
    <text evidence="1">The sequence shown here is derived from an EMBL/GenBank/DDBJ whole genome shotgun (WGS) entry which is preliminary data.</text>
</comment>
<protein>
    <submittedName>
        <fullName evidence="1">Uncharacterized protein</fullName>
    </submittedName>
</protein>
<gene>
    <name evidence="1" type="ORF">DCAF_LOCUS6368</name>
</gene>
<proteinExistence type="predicted"/>
<reference evidence="1 2" key="1">
    <citation type="submission" date="2024-01" db="EMBL/GenBank/DDBJ databases">
        <authorList>
            <person name="Waweru B."/>
        </authorList>
    </citation>
    <scope>NUCLEOTIDE SEQUENCE [LARGE SCALE GENOMIC DNA]</scope>
</reference>